<comment type="caution">
    <text evidence="1">The sequence shown here is derived from an EMBL/GenBank/DDBJ whole genome shotgun (WGS) entry which is preliminary data.</text>
</comment>
<name>A0ABU3L2V9_9FLAO</name>
<dbReference type="RefSeq" id="WP_314013207.1">
    <property type="nucleotide sequence ID" value="NZ_JAVTTP010000001.1"/>
</dbReference>
<reference evidence="1 2" key="1">
    <citation type="submission" date="2023-09" db="EMBL/GenBank/DDBJ databases">
        <title>Novel taxa isolated from Blanes Bay.</title>
        <authorList>
            <person name="Rey-Velasco X."/>
            <person name="Lucena T."/>
        </authorList>
    </citation>
    <scope>NUCLEOTIDE SEQUENCE [LARGE SCALE GENOMIC DNA]</scope>
    <source>
        <strain evidence="1 2">S334</strain>
    </source>
</reference>
<keyword evidence="2" id="KW-1185">Reference proteome</keyword>
<gene>
    <name evidence="1" type="ORF">RQM65_05305</name>
</gene>
<evidence type="ECO:0000313" key="1">
    <source>
        <dbReference type="EMBL" id="MDT7828080.1"/>
    </source>
</evidence>
<dbReference type="Proteomes" id="UP001250656">
    <property type="component" value="Unassembled WGS sequence"/>
</dbReference>
<dbReference type="SUPFAM" id="SSF53098">
    <property type="entry name" value="Ribonuclease H-like"/>
    <property type="match status" value="1"/>
</dbReference>
<accession>A0ABU3L2V9</accession>
<dbReference type="PANTHER" id="PTHR33258:SF1">
    <property type="entry name" value="TRANSPOSASE INSL FOR INSERTION SEQUENCE ELEMENT IS186A-RELATED"/>
    <property type="match status" value="1"/>
</dbReference>
<dbReference type="PANTHER" id="PTHR33258">
    <property type="entry name" value="TRANSPOSASE INSL FOR INSERTION SEQUENCE ELEMENT IS186A-RELATED"/>
    <property type="match status" value="1"/>
</dbReference>
<evidence type="ECO:0000313" key="2">
    <source>
        <dbReference type="Proteomes" id="UP001250656"/>
    </source>
</evidence>
<protein>
    <submittedName>
        <fullName evidence="1">Transposase</fullName>
    </submittedName>
</protein>
<dbReference type="InterPro" id="IPR012337">
    <property type="entry name" value="RNaseH-like_sf"/>
</dbReference>
<sequence length="128" mass="14781">MLITDGKYHNSNVLDVLVPVFGAIYLTDKAYNDFEALSDINLAGAFFVSRAKSNMGYTVIYQNYNINTKTGLRSDKTILLNGHRSKKLYPEPLRLVEYQDIKKEITLYFLTNNHEVSALEIPRLYRNR</sequence>
<proteinExistence type="predicted"/>
<dbReference type="EMBL" id="JAVTTP010000001">
    <property type="protein sequence ID" value="MDT7828080.1"/>
    <property type="molecule type" value="Genomic_DNA"/>
</dbReference>
<organism evidence="1 2">
    <name type="scientific">Pricia mediterranea</name>
    <dbReference type="NCBI Taxonomy" id="3076079"/>
    <lineage>
        <taxon>Bacteria</taxon>
        <taxon>Pseudomonadati</taxon>
        <taxon>Bacteroidota</taxon>
        <taxon>Flavobacteriia</taxon>
        <taxon>Flavobacteriales</taxon>
        <taxon>Flavobacteriaceae</taxon>
        <taxon>Pricia</taxon>
    </lineage>
</organism>